<dbReference type="Proteomes" id="UP001497482">
    <property type="component" value="Chromosome 10"/>
</dbReference>
<organism evidence="5 6">
    <name type="scientific">Knipowitschia caucasica</name>
    <name type="common">Caucasian dwarf goby</name>
    <name type="synonym">Pomatoschistus caucasicus</name>
    <dbReference type="NCBI Taxonomy" id="637954"/>
    <lineage>
        <taxon>Eukaryota</taxon>
        <taxon>Metazoa</taxon>
        <taxon>Chordata</taxon>
        <taxon>Craniata</taxon>
        <taxon>Vertebrata</taxon>
        <taxon>Euteleostomi</taxon>
        <taxon>Actinopterygii</taxon>
        <taxon>Neopterygii</taxon>
        <taxon>Teleostei</taxon>
        <taxon>Neoteleostei</taxon>
        <taxon>Acanthomorphata</taxon>
        <taxon>Gobiaria</taxon>
        <taxon>Gobiiformes</taxon>
        <taxon>Gobioidei</taxon>
        <taxon>Gobiidae</taxon>
        <taxon>Gobiinae</taxon>
        <taxon>Knipowitschia</taxon>
    </lineage>
</organism>
<dbReference type="Gene3D" id="1.20.1270.60">
    <property type="entry name" value="Arfaptin homology (AH) domain/BAR domain"/>
    <property type="match status" value="1"/>
</dbReference>
<feature type="coiled-coil region" evidence="2">
    <location>
        <begin position="235"/>
        <end position="269"/>
    </location>
</feature>
<feature type="region of interest" description="Disordered" evidence="3">
    <location>
        <begin position="322"/>
        <end position="345"/>
    </location>
</feature>
<sequence>MLQSWEVLVAQTESLSQLMKRRSEDLQEGPINKLTLLIRDKQQLRKNYSEQWSAQRQELIRVTQTALETLKNSYRQAVRNAAQAKRKYQEVIKEREQEKAKERYVKASVKLYDLHNEYVLSVRAAQVYHQQHHRHIQPALLQALQSLQQEMLLILKEILQEYFDISTLLHHEVVHVHREMSTALTAIDPHCEYDSFIQQNRSVGEDPACVDFDLSILDENGRLFTAEIDLNDLTLENIQHKLTALEEELMDLARTLGSKQSTVEQLEQELCSEREGVTKGQRVYQFSKSQALEQSRQQVVLSQGLRAKLEVQRLLLKEKLEQLGSEDPPPALELSSSSTSNDKNQSAFKVDGFISNLSGLFKTKSETPVGQTSQLVEECDHGASAASANAAEANAATCVRMRGGGGVLDQLEVSEESA</sequence>
<accession>A0AAV2J5R7</accession>
<proteinExistence type="predicted"/>
<evidence type="ECO:0000313" key="6">
    <source>
        <dbReference type="Proteomes" id="UP001497482"/>
    </source>
</evidence>
<dbReference type="PANTHER" id="PTHR15735">
    <property type="entry name" value="FCH AND DOUBLE SH3 DOMAINS PROTEIN"/>
    <property type="match status" value="1"/>
</dbReference>
<reference evidence="5 6" key="1">
    <citation type="submission" date="2024-04" db="EMBL/GenBank/DDBJ databases">
        <authorList>
            <person name="Waldvogel A.-M."/>
            <person name="Schoenle A."/>
        </authorList>
    </citation>
    <scope>NUCLEOTIDE SEQUENCE [LARGE SCALE GENOMIC DNA]</scope>
</reference>
<dbReference type="InterPro" id="IPR027267">
    <property type="entry name" value="AH/BAR_dom_sf"/>
</dbReference>
<dbReference type="PANTHER" id="PTHR15735:SF21">
    <property type="entry name" value="PROTEIN NERVOUS WRECK"/>
    <property type="match status" value="1"/>
</dbReference>
<dbReference type="Gene3D" id="1.10.287.160">
    <property type="entry name" value="HR1 repeat"/>
    <property type="match status" value="1"/>
</dbReference>
<gene>
    <name evidence="5" type="ORF">KC01_LOCUS4056</name>
</gene>
<keyword evidence="6" id="KW-1185">Reference proteome</keyword>
<evidence type="ECO:0000313" key="5">
    <source>
        <dbReference type="EMBL" id="CAL1572005.1"/>
    </source>
</evidence>
<dbReference type="PROSITE" id="PS51741">
    <property type="entry name" value="F_BAR"/>
    <property type="match status" value="1"/>
</dbReference>
<protein>
    <recommendedName>
        <fullName evidence="4">F-BAR domain-containing protein</fullName>
    </recommendedName>
</protein>
<evidence type="ECO:0000256" key="3">
    <source>
        <dbReference type="SAM" id="MobiDB-lite"/>
    </source>
</evidence>
<evidence type="ECO:0000256" key="2">
    <source>
        <dbReference type="SAM" id="Coils"/>
    </source>
</evidence>
<dbReference type="SUPFAM" id="SSF103657">
    <property type="entry name" value="BAR/IMD domain-like"/>
    <property type="match status" value="1"/>
</dbReference>
<dbReference type="InterPro" id="IPR031160">
    <property type="entry name" value="F_BAR_dom"/>
</dbReference>
<name>A0AAV2J5R7_KNICA</name>
<dbReference type="AlphaFoldDB" id="A0AAV2J5R7"/>
<feature type="coiled-coil region" evidence="2">
    <location>
        <begin position="31"/>
        <end position="101"/>
    </location>
</feature>
<keyword evidence="1 2" id="KW-0175">Coiled coil</keyword>
<evidence type="ECO:0000259" key="4">
    <source>
        <dbReference type="PROSITE" id="PS51741"/>
    </source>
</evidence>
<dbReference type="EMBL" id="OZ035832">
    <property type="protein sequence ID" value="CAL1572005.1"/>
    <property type="molecule type" value="Genomic_DNA"/>
</dbReference>
<evidence type="ECO:0000256" key="1">
    <source>
        <dbReference type="PROSITE-ProRule" id="PRU01077"/>
    </source>
</evidence>
<feature type="domain" description="F-BAR" evidence="4">
    <location>
        <begin position="1"/>
        <end position="192"/>
    </location>
</feature>